<dbReference type="Proteomes" id="UP000029590">
    <property type="component" value="Unassembled WGS sequence"/>
</dbReference>
<comment type="caution">
    <text evidence="2">The sequence shown here is derived from an EMBL/GenBank/DDBJ whole genome shotgun (WGS) entry which is preliminary data.</text>
</comment>
<dbReference type="Gene3D" id="2.30.130.30">
    <property type="entry name" value="Hypothetical protein"/>
    <property type="match status" value="1"/>
</dbReference>
<dbReference type="RefSeq" id="WP_063777881.1">
    <property type="nucleotide sequence ID" value="NZ_KN150850.1"/>
</dbReference>
<feature type="domain" description="DUF3850" evidence="1">
    <location>
        <begin position="319"/>
        <end position="403"/>
    </location>
</feature>
<name>A0AAW3F218_BURGA</name>
<reference evidence="2 3" key="1">
    <citation type="submission" date="2014-04" db="EMBL/GenBank/DDBJ databases">
        <authorList>
            <person name="Bishop-Lilly K.A."/>
            <person name="Broomall S.M."/>
            <person name="Chain P.S."/>
            <person name="Chertkov O."/>
            <person name="Coyne S.R."/>
            <person name="Daligault H.E."/>
            <person name="Davenport K.W."/>
            <person name="Erkkila T."/>
            <person name="Frey K.G."/>
            <person name="Gibbons H.S."/>
            <person name="Gu W."/>
            <person name="Jaissle J."/>
            <person name="Johnson S.L."/>
            <person name="Koroleva G.I."/>
            <person name="Ladner J.T."/>
            <person name="Lo C.-C."/>
            <person name="Minogue T.D."/>
            <person name="Munk C."/>
            <person name="Palacios G.F."/>
            <person name="Redden C.L."/>
            <person name="Rosenzweig C.N."/>
            <person name="Scholz M.B."/>
            <person name="Teshima H."/>
            <person name="Xu Y."/>
        </authorList>
    </citation>
    <scope>NUCLEOTIDE SEQUENCE [LARGE SCALE GENOMIC DNA]</scope>
    <source>
        <strain evidence="3">gladioli</strain>
    </source>
</reference>
<dbReference type="AlphaFoldDB" id="A0AAW3F218"/>
<evidence type="ECO:0000259" key="1">
    <source>
        <dbReference type="Pfam" id="PF12961"/>
    </source>
</evidence>
<organism evidence="2 3">
    <name type="scientific">Burkholderia gladioli</name>
    <name type="common">Pseudomonas marginata</name>
    <name type="synonym">Phytomonas marginata</name>
    <dbReference type="NCBI Taxonomy" id="28095"/>
    <lineage>
        <taxon>Bacteria</taxon>
        <taxon>Pseudomonadati</taxon>
        <taxon>Pseudomonadota</taxon>
        <taxon>Betaproteobacteria</taxon>
        <taxon>Burkholderiales</taxon>
        <taxon>Burkholderiaceae</taxon>
        <taxon>Burkholderia</taxon>
    </lineage>
</organism>
<protein>
    <recommendedName>
        <fullName evidence="1">DUF3850 domain-containing protein</fullName>
    </recommendedName>
</protein>
<gene>
    <name evidence="2" type="ORF">DM48_348</name>
</gene>
<dbReference type="InterPro" id="IPR039440">
    <property type="entry name" value="DUF3850"/>
</dbReference>
<evidence type="ECO:0000313" key="3">
    <source>
        <dbReference type="Proteomes" id="UP000029590"/>
    </source>
</evidence>
<evidence type="ECO:0000313" key="2">
    <source>
        <dbReference type="EMBL" id="KGC13810.1"/>
    </source>
</evidence>
<dbReference type="SUPFAM" id="SSF88697">
    <property type="entry name" value="PUA domain-like"/>
    <property type="match status" value="1"/>
</dbReference>
<proteinExistence type="predicted"/>
<dbReference type="Pfam" id="PF12961">
    <property type="entry name" value="DUF3850"/>
    <property type="match status" value="1"/>
</dbReference>
<dbReference type="InterPro" id="IPR015947">
    <property type="entry name" value="PUA-like_sf"/>
</dbReference>
<dbReference type="EMBL" id="JPGG01000016">
    <property type="protein sequence ID" value="KGC13810.1"/>
    <property type="molecule type" value="Genomic_DNA"/>
</dbReference>
<accession>A0AAW3F218</accession>
<sequence>MTNNTTAVLTDEQILALNAGEIHFSESPSKYPEFGHGTQYHAGAPGVLSFARAVERALLTSPRAAVPAQFDTAMDLMIDAGCECLSPEQMDRFEVMFAGDVDAWERLYRCIVKRLDAAASTLVADKADEREKFYARGLQDGIRIAESRKSQPAAPGGIDIGVDCLARLRKLMVRFGIASDGSLEGFGARLETHLNRLVRVANAFLDNVAAPAAPVAEAEPIPMLLFCPRCGTQHIDAPEDAECDGEVVHSAGWSNPPHRSHLCHACGIVWRPADVATVGVEAIETSGKADTWTKETPWIGHNRPAAQAVAADGARSWHHELKTDPDVFAAVLAGDKTHEIRYNDRGFKVGDTLRLRETRYSGESMKCQPDDYPLEYTGREVTRVVSHVLDGYGLMPGWVVLSFASERAAVSPATRMLNACDANALRTAIDAAEIAKFIDAERAVELRDIVMHAAVSPATADERAAFVSLIGYERPETEGCAVDVWDSHRATWSAAIEFARASQAAAPAAFNCDECRDTGQVCVGTSGREDDGNALEFERCPSCGYGDEAAAPAEAREPFPYQKTFDAIAAATSISAGGHVSISVEAFRKAFGAIPSDAGEAVAMTQAELDAQPNWIKNALPPEGA</sequence>